<keyword evidence="2" id="KW-1185">Reference proteome</keyword>
<accession>A0A4Y3PWQ2</accession>
<gene>
    <name evidence="1" type="ORF">BPA01_55290</name>
</gene>
<sequence length="77" mass="9047">MPKMKCRCGDVLSYGEIPCPIEHLFISDTDFDKFVGKIEAENLYSTMKSFLKCPNCNRLWIFWNGFEEEPTEYIQAQ</sequence>
<dbReference type="RefSeq" id="WP_122966882.1">
    <property type="nucleotide sequence ID" value="NZ_BJMH01000091.1"/>
</dbReference>
<dbReference type="Proteomes" id="UP000316882">
    <property type="component" value="Unassembled WGS sequence"/>
</dbReference>
<dbReference type="AlphaFoldDB" id="A0A4Y3PWQ2"/>
<organism evidence="1 2">
    <name type="scientific">Brevibacillus parabrevis</name>
    <dbReference type="NCBI Taxonomy" id="54914"/>
    <lineage>
        <taxon>Bacteria</taxon>
        <taxon>Bacillati</taxon>
        <taxon>Bacillota</taxon>
        <taxon>Bacilli</taxon>
        <taxon>Bacillales</taxon>
        <taxon>Paenibacillaceae</taxon>
        <taxon>Brevibacillus</taxon>
    </lineage>
</organism>
<proteinExistence type="predicted"/>
<comment type="caution">
    <text evidence="1">The sequence shown here is derived from an EMBL/GenBank/DDBJ whole genome shotgun (WGS) entry which is preliminary data.</text>
</comment>
<dbReference type="EMBL" id="BJMH01000091">
    <property type="protein sequence ID" value="GEB35949.1"/>
    <property type="molecule type" value="Genomic_DNA"/>
</dbReference>
<reference evidence="1 2" key="1">
    <citation type="submission" date="2019-06" db="EMBL/GenBank/DDBJ databases">
        <title>Whole genome shotgun sequence of Brevibacillus parabrevis NBRC 12334.</title>
        <authorList>
            <person name="Hosoyama A."/>
            <person name="Uohara A."/>
            <person name="Ohji S."/>
            <person name="Ichikawa N."/>
        </authorList>
    </citation>
    <scope>NUCLEOTIDE SEQUENCE [LARGE SCALE GENOMIC DNA]</scope>
    <source>
        <strain evidence="1 2">NBRC 12334</strain>
    </source>
</reference>
<evidence type="ECO:0000313" key="2">
    <source>
        <dbReference type="Proteomes" id="UP000316882"/>
    </source>
</evidence>
<protein>
    <submittedName>
        <fullName evidence="1">Uncharacterized protein</fullName>
    </submittedName>
</protein>
<name>A0A4Y3PWQ2_BREPA</name>
<evidence type="ECO:0000313" key="1">
    <source>
        <dbReference type="EMBL" id="GEB35949.1"/>
    </source>
</evidence>